<evidence type="ECO:0000313" key="1">
    <source>
        <dbReference type="EMBL" id="CAE0710140.1"/>
    </source>
</evidence>
<dbReference type="PANTHER" id="PTHR12403">
    <property type="entry name" value="TRAFFICKING PROTEIN PARTICLE COMPLEX SUBUNIT 2"/>
    <property type="match status" value="1"/>
</dbReference>
<dbReference type="GO" id="GO:0006888">
    <property type="term" value="P:endoplasmic reticulum to Golgi vesicle-mediated transport"/>
    <property type="evidence" value="ECO:0007669"/>
    <property type="project" value="InterPro"/>
</dbReference>
<dbReference type="AlphaFoldDB" id="A0A7S4ABI3"/>
<protein>
    <recommendedName>
        <fullName evidence="2">Trafficking protein particle complex subunit</fullName>
    </recommendedName>
</protein>
<reference evidence="1" key="1">
    <citation type="submission" date="2021-01" db="EMBL/GenBank/DDBJ databases">
        <authorList>
            <person name="Corre E."/>
            <person name="Pelletier E."/>
            <person name="Niang G."/>
            <person name="Scheremetjew M."/>
            <person name="Finn R."/>
            <person name="Kale V."/>
            <person name="Holt S."/>
            <person name="Cochrane G."/>
            <person name="Meng A."/>
            <person name="Brown T."/>
            <person name="Cohen L."/>
        </authorList>
    </citation>
    <scope>NUCLEOTIDE SEQUENCE</scope>
    <source>
        <strain evidence="1">10249 10 AB</strain>
    </source>
</reference>
<dbReference type="EMBL" id="HBIX01003694">
    <property type="protein sequence ID" value="CAE0710140.1"/>
    <property type="molecule type" value="Transcribed_RNA"/>
</dbReference>
<sequence length="141" mass="16212">MGSNQGLLFLIVGKNEPLYEAEIHKRGASGNADTSIARQSYFVVHSSLDLVDNATWTSQNMYLRVVDKVNQQYVSVFLTAGNIKFLLLHPGKGEAEIKNFFYEVHELYVKLAMNPFYKYDTPIRSKEFDKRVRATARRNLF</sequence>
<dbReference type="InterPro" id="IPR011012">
    <property type="entry name" value="Longin-like_dom_sf"/>
</dbReference>
<dbReference type="SUPFAM" id="SSF64356">
    <property type="entry name" value="SNARE-like"/>
    <property type="match status" value="1"/>
</dbReference>
<dbReference type="Pfam" id="PF04628">
    <property type="entry name" value="Sedlin_N"/>
    <property type="match status" value="1"/>
</dbReference>
<gene>
    <name evidence="1" type="ORF">PAUS00366_LOCUS2860</name>
</gene>
<dbReference type="InterPro" id="IPR006722">
    <property type="entry name" value="Sedlin"/>
</dbReference>
<evidence type="ECO:0008006" key="2">
    <source>
        <dbReference type="Google" id="ProtNLM"/>
    </source>
</evidence>
<proteinExistence type="predicted"/>
<name>A0A7S4ABI3_9STRA</name>
<accession>A0A7S4ABI3</accession>
<dbReference type="CDD" id="cd14825">
    <property type="entry name" value="TRAPPC2_sedlin"/>
    <property type="match status" value="1"/>
</dbReference>
<organism evidence="1">
    <name type="scientific">Pseudo-nitzschia australis</name>
    <dbReference type="NCBI Taxonomy" id="44445"/>
    <lineage>
        <taxon>Eukaryota</taxon>
        <taxon>Sar</taxon>
        <taxon>Stramenopiles</taxon>
        <taxon>Ochrophyta</taxon>
        <taxon>Bacillariophyta</taxon>
        <taxon>Bacillariophyceae</taxon>
        <taxon>Bacillariophycidae</taxon>
        <taxon>Bacillariales</taxon>
        <taxon>Bacillariaceae</taxon>
        <taxon>Pseudo-nitzschia</taxon>
    </lineage>
</organism>
<dbReference type="GO" id="GO:0005737">
    <property type="term" value="C:cytoplasm"/>
    <property type="evidence" value="ECO:0007669"/>
    <property type="project" value="GOC"/>
</dbReference>
<dbReference type="Gene3D" id="3.30.450.70">
    <property type="match status" value="1"/>
</dbReference>